<accession>A0ABN3HNF0</accession>
<feature type="region of interest" description="Disordered" evidence="1">
    <location>
        <begin position="64"/>
        <end position="86"/>
    </location>
</feature>
<evidence type="ECO:0000313" key="4">
    <source>
        <dbReference type="Proteomes" id="UP001501444"/>
    </source>
</evidence>
<dbReference type="Proteomes" id="UP001501444">
    <property type="component" value="Unassembled WGS sequence"/>
</dbReference>
<evidence type="ECO:0000256" key="1">
    <source>
        <dbReference type="SAM" id="MobiDB-lite"/>
    </source>
</evidence>
<keyword evidence="2" id="KW-0812">Transmembrane</keyword>
<proteinExistence type="predicted"/>
<comment type="caution">
    <text evidence="3">The sequence shown here is derived from an EMBL/GenBank/DDBJ whole genome shotgun (WGS) entry which is preliminary data.</text>
</comment>
<evidence type="ECO:0000256" key="2">
    <source>
        <dbReference type="SAM" id="Phobius"/>
    </source>
</evidence>
<reference evidence="3 4" key="1">
    <citation type="journal article" date="2019" name="Int. J. Syst. Evol. Microbiol.">
        <title>The Global Catalogue of Microorganisms (GCM) 10K type strain sequencing project: providing services to taxonomists for standard genome sequencing and annotation.</title>
        <authorList>
            <consortium name="The Broad Institute Genomics Platform"/>
            <consortium name="The Broad Institute Genome Sequencing Center for Infectious Disease"/>
            <person name="Wu L."/>
            <person name="Ma J."/>
        </authorList>
    </citation>
    <scope>NUCLEOTIDE SEQUENCE [LARGE SCALE GENOMIC DNA]</scope>
    <source>
        <strain evidence="3 4">JCM 3272</strain>
    </source>
</reference>
<protein>
    <recommendedName>
        <fullName evidence="5">Lipoprotein</fullName>
    </recommendedName>
</protein>
<sequence length="301" mass="31578">MRKRGFVLISLVAIGLAALGLRSCNNEFARRNLIEAGEVTAVVDAAKPGTVVVHMLRSGEEQTWTVDDNGDPGMGPAEEAPGGPRTQSCAGDACYRVAGDRLRVDESKDGGGTFTTAWQVGGADYDTLVRTYPDLGAPAEHLASRSVVAHPAGGGQVVYVANGRDGLLRRGPDGRWTRLGGPDSGEGCCFFAPVPRLASQPPPFEPAPYVIVAVALTILVTGAVTAARRRRWETFPAVVALAALAAYIGYLGAQQPDVGMYPGFVYGVPCVLLCLVGGGFLAARYTRRPVKDPEEPASVPS</sequence>
<feature type="transmembrane region" description="Helical" evidence="2">
    <location>
        <begin position="207"/>
        <end position="227"/>
    </location>
</feature>
<keyword evidence="4" id="KW-1185">Reference proteome</keyword>
<name>A0ABN3HNF0_9ACTN</name>
<organism evidence="3 4">
    <name type="scientific">Dactylosporangium salmoneum</name>
    <dbReference type="NCBI Taxonomy" id="53361"/>
    <lineage>
        <taxon>Bacteria</taxon>
        <taxon>Bacillati</taxon>
        <taxon>Actinomycetota</taxon>
        <taxon>Actinomycetes</taxon>
        <taxon>Micromonosporales</taxon>
        <taxon>Micromonosporaceae</taxon>
        <taxon>Dactylosporangium</taxon>
    </lineage>
</organism>
<feature type="transmembrane region" description="Helical" evidence="2">
    <location>
        <begin position="264"/>
        <end position="283"/>
    </location>
</feature>
<feature type="compositionally biased region" description="Low complexity" evidence="1">
    <location>
        <begin position="74"/>
        <end position="84"/>
    </location>
</feature>
<gene>
    <name evidence="3" type="ORF">GCM10010170_093770</name>
</gene>
<keyword evidence="2" id="KW-0472">Membrane</keyword>
<keyword evidence="2" id="KW-1133">Transmembrane helix</keyword>
<feature type="transmembrane region" description="Helical" evidence="2">
    <location>
        <begin position="234"/>
        <end position="252"/>
    </location>
</feature>
<dbReference type="RefSeq" id="WP_344619185.1">
    <property type="nucleotide sequence ID" value="NZ_BAAARV010000096.1"/>
</dbReference>
<evidence type="ECO:0008006" key="5">
    <source>
        <dbReference type="Google" id="ProtNLM"/>
    </source>
</evidence>
<evidence type="ECO:0000313" key="3">
    <source>
        <dbReference type="EMBL" id="GAA2384444.1"/>
    </source>
</evidence>
<dbReference type="EMBL" id="BAAARV010000096">
    <property type="protein sequence ID" value="GAA2384444.1"/>
    <property type="molecule type" value="Genomic_DNA"/>
</dbReference>